<reference evidence="1" key="1">
    <citation type="journal article" date="2023" name="IMA Fungus">
        <title>Comparative genomic study of the Penicillium genus elucidates a diverse pangenome and 15 lateral gene transfer events.</title>
        <authorList>
            <person name="Petersen C."/>
            <person name="Sorensen T."/>
            <person name="Nielsen M.R."/>
            <person name="Sondergaard T.E."/>
            <person name="Sorensen J.L."/>
            <person name="Fitzpatrick D.A."/>
            <person name="Frisvad J.C."/>
            <person name="Nielsen K.L."/>
        </authorList>
    </citation>
    <scope>NUCLEOTIDE SEQUENCE</scope>
    <source>
        <strain evidence="1">IBT 15450</strain>
    </source>
</reference>
<accession>A0AAD6IHS5</accession>
<dbReference type="AlphaFoldDB" id="A0AAD6IHS5"/>
<comment type="caution">
    <text evidence="1">The sequence shown here is derived from an EMBL/GenBank/DDBJ whole genome shotgun (WGS) entry which is preliminary data.</text>
</comment>
<dbReference type="Proteomes" id="UP001219568">
    <property type="component" value="Unassembled WGS sequence"/>
</dbReference>
<reference evidence="1" key="2">
    <citation type="submission" date="2023-01" db="EMBL/GenBank/DDBJ databases">
        <authorList>
            <person name="Petersen C."/>
        </authorList>
    </citation>
    <scope>NUCLEOTIDE SEQUENCE</scope>
    <source>
        <strain evidence="1">IBT 15450</strain>
    </source>
</reference>
<sequence length="312" mass="35968">MNMEKQGRDSVLHSLYLRVKEYKHVFLSLDDLKALGIQASQVETSQDGDIHFNPCFFQPYPERVLQKYPLDNPNGITDLNCPDLDYFLRKVEREYPDQKYPIIKAKSLYKKYLSSWPEDQWELRALETETHVECQISSLRKGSTGLFFTGDLTEFQSCKKHYERKHGDPGDFESGFPYEICWTVRSRADLCDTISPRPHSIVCTTAAVPASDAHQCLAIHEVRAIVYLMLPRVSHGRFKHAHIHPVSLRFRTYNLRFTTLTIFSSCLFHTRVASMVGSSKPPMMVSSLYNILSCGAFGVKLRRRWSCLFATI</sequence>
<dbReference type="EMBL" id="JAQJZL010000003">
    <property type="protein sequence ID" value="KAJ6047710.1"/>
    <property type="molecule type" value="Genomic_DNA"/>
</dbReference>
<organism evidence="1 2">
    <name type="scientific">Penicillium canescens</name>
    <dbReference type="NCBI Taxonomy" id="5083"/>
    <lineage>
        <taxon>Eukaryota</taxon>
        <taxon>Fungi</taxon>
        <taxon>Dikarya</taxon>
        <taxon>Ascomycota</taxon>
        <taxon>Pezizomycotina</taxon>
        <taxon>Eurotiomycetes</taxon>
        <taxon>Eurotiomycetidae</taxon>
        <taxon>Eurotiales</taxon>
        <taxon>Aspergillaceae</taxon>
        <taxon>Penicillium</taxon>
    </lineage>
</organism>
<name>A0AAD6IHS5_PENCN</name>
<proteinExistence type="predicted"/>
<gene>
    <name evidence="1" type="ORF">N7460_003857</name>
</gene>
<protein>
    <submittedName>
        <fullName evidence="1">Uncharacterized protein</fullName>
    </submittedName>
</protein>
<evidence type="ECO:0000313" key="2">
    <source>
        <dbReference type="Proteomes" id="UP001219568"/>
    </source>
</evidence>
<evidence type="ECO:0000313" key="1">
    <source>
        <dbReference type="EMBL" id="KAJ6047710.1"/>
    </source>
</evidence>
<keyword evidence="2" id="KW-1185">Reference proteome</keyword>